<proteinExistence type="predicted"/>
<organism evidence="3 4">
    <name type="scientific">Mycolicibacterium frederiksbergense</name>
    <dbReference type="NCBI Taxonomy" id="117567"/>
    <lineage>
        <taxon>Bacteria</taxon>
        <taxon>Bacillati</taxon>
        <taxon>Actinomycetota</taxon>
        <taxon>Actinomycetes</taxon>
        <taxon>Mycobacteriales</taxon>
        <taxon>Mycobacteriaceae</taxon>
        <taxon>Mycolicibacterium</taxon>
    </lineage>
</organism>
<sequence length="176" mass="18203">MNRPLASSAVIMIMTAGFAASACAHASPEPAPPGPAETAPPAAGSACGQALDGALTPAPAAAQHNDNAKQLLQCADGRWQQFLDPYPVSDRWLTTGPVLVLHGQGLRNPEVKAGAWTALPQSDHARCSAQRINVVAAGQTSAPENFSGDPGEPVTLDVGDHTFTVQLSGYCLWQRG</sequence>
<evidence type="ECO:0000256" key="1">
    <source>
        <dbReference type="SAM" id="MobiDB-lite"/>
    </source>
</evidence>
<dbReference type="PROSITE" id="PS51257">
    <property type="entry name" value="PROKAR_LIPOPROTEIN"/>
    <property type="match status" value="1"/>
</dbReference>
<dbReference type="EMBL" id="JARXVE010000002">
    <property type="protein sequence ID" value="MDH6194957.1"/>
    <property type="molecule type" value="Genomic_DNA"/>
</dbReference>
<keyword evidence="4" id="KW-1185">Reference proteome</keyword>
<feature type="region of interest" description="Disordered" evidence="1">
    <location>
        <begin position="24"/>
        <end position="48"/>
    </location>
</feature>
<evidence type="ECO:0000313" key="3">
    <source>
        <dbReference type="EMBL" id="MDH6194957.1"/>
    </source>
</evidence>
<keyword evidence="2" id="KW-0732">Signal</keyword>
<evidence type="ECO:0000256" key="2">
    <source>
        <dbReference type="SAM" id="SignalP"/>
    </source>
</evidence>
<feature type="chain" id="PRO_5047098782" evidence="2">
    <location>
        <begin position="27"/>
        <end position="176"/>
    </location>
</feature>
<accession>A0ABT6KY96</accession>
<gene>
    <name evidence="3" type="ORF">M2272_001586</name>
</gene>
<name>A0ABT6KY96_9MYCO</name>
<protein>
    <submittedName>
        <fullName evidence="3">Uncharacterized protein</fullName>
    </submittedName>
</protein>
<feature type="signal peptide" evidence="2">
    <location>
        <begin position="1"/>
        <end position="26"/>
    </location>
</feature>
<reference evidence="3 4" key="1">
    <citation type="submission" date="2023-04" db="EMBL/GenBank/DDBJ databases">
        <title>Forest soil microbial communities from Buena Vista Peninsula, Colon Province, Panama.</title>
        <authorList>
            <person name="Bouskill N."/>
        </authorList>
    </citation>
    <scope>NUCLEOTIDE SEQUENCE [LARGE SCALE GENOMIC DNA]</scope>
    <source>
        <strain evidence="3 4">AC80</strain>
    </source>
</reference>
<dbReference type="Proteomes" id="UP001160130">
    <property type="component" value="Unassembled WGS sequence"/>
</dbReference>
<feature type="compositionally biased region" description="Low complexity" evidence="1">
    <location>
        <begin position="36"/>
        <end position="46"/>
    </location>
</feature>
<evidence type="ECO:0000313" key="4">
    <source>
        <dbReference type="Proteomes" id="UP001160130"/>
    </source>
</evidence>
<dbReference type="RefSeq" id="WP_280831594.1">
    <property type="nucleotide sequence ID" value="NZ_JARXVE010000002.1"/>
</dbReference>
<comment type="caution">
    <text evidence="3">The sequence shown here is derived from an EMBL/GenBank/DDBJ whole genome shotgun (WGS) entry which is preliminary data.</text>
</comment>